<name>A0A1Y2F4Q8_9BASI</name>
<keyword evidence="2" id="KW-1185">Reference proteome</keyword>
<dbReference type="AlphaFoldDB" id="A0A1Y2F4Q8"/>
<dbReference type="EMBL" id="MCGR01000028">
    <property type="protein sequence ID" value="ORY78851.1"/>
    <property type="molecule type" value="Genomic_DNA"/>
</dbReference>
<organism evidence="1 2">
    <name type="scientific">Leucosporidium creatinivorum</name>
    <dbReference type="NCBI Taxonomy" id="106004"/>
    <lineage>
        <taxon>Eukaryota</taxon>
        <taxon>Fungi</taxon>
        <taxon>Dikarya</taxon>
        <taxon>Basidiomycota</taxon>
        <taxon>Pucciniomycotina</taxon>
        <taxon>Microbotryomycetes</taxon>
        <taxon>Leucosporidiales</taxon>
        <taxon>Leucosporidium</taxon>
    </lineage>
</organism>
<gene>
    <name evidence="1" type="ORF">BCR35DRAFT_99170</name>
</gene>
<reference evidence="1 2" key="1">
    <citation type="submission" date="2016-07" db="EMBL/GenBank/DDBJ databases">
        <title>Pervasive Adenine N6-methylation of Active Genes in Fungi.</title>
        <authorList>
            <consortium name="DOE Joint Genome Institute"/>
            <person name="Mondo S.J."/>
            <person name="Dannebaum R.O."/>
            <person name="Kuo R.C."/>
            <person name="Labutti K."/>
            <person name="Haridas S."/>
            <person name="Kuo A."/>
            <person name="Salamov A."/>
            <person name="Ahrendt S.R."/>
            <person name="Lipzen A."/>
            <person name="Sullivan W."/>
            <person name="Andreopoulos W.B."/>
            <person name="Clum A."/>
            <person name="Lindquist E."/>
            <person name="Daum C."/>
            <person name="Ramamoorthy G.K."/>
            <person name="Gryganskyi A."/>
            <person name="Culley D."/>
            <person name="Magnuson J.K."/>
            <person name="James T.Y."/>
            <person name="O'Malley M.A."/>
            <person name="Stajich J.E."/>
            <person name="Spatafora J.W."/>
            <person name="Visel A."/>
            <person name="Grigoriev I.V."/>
        </authorList>
    </citation>
    <scope>NUCLEOTIDE SEQUENCE [LARGE SCALE GENOMIC DNA]</scope>
    <source>
        <strain evidence="1 2">62-1032</strain>
    </source>
</reference>
<sequence>MAASQQNEPRRSIQRRSWLVHGVLHRSSSSSPRLACLTRTRSPLASWSTSAWSTWTRRALSSIYCSRTADSSMSSRPKAPAFALSPFFPSSLSRLATTK</sequence>
<dbReference type="InParanoid" id="A0A1Y2F4Q8"/>
<evidence type="ECO:0000313" key="2">
    <source>
        <dbReference type="Proteomes" id="UP000193467"/>
    </source>
</evidence>
<comment type="caution">
    <text evidence="1">The sequence shown here is derived from an EMBL/GenBank/DDBJ whole genome shotgun (WGS) entry which is preliminary data.</text>
</comment>
<evidence type="ECO:0000313" key="1">
    <source>
        <dbReference type="EMBL" id="ORY78851.1"/>
    </source>
</evidence>
<dbReference type="Proteomes" id="UP000193467">
    <property type="component" value="Unassembled WGS sequence"/>
</dbReference>
<proteinExistence type="predicted"/>
<protein>
    <submittedName>
        <fullName evidence="1">Uncharacterized protein</fullName>
    </submittedName>
</protein>
<accession>A0A1Y2F4Q8</accession>